<evidence type="ECO:0000313" key="2">
    <source>
        <dbReference type="Proteomes" id="UP000271573"/>
    </source>
</evidence>
<organism evidence="1 2">
    <name type="scientific">Nocardioides baekrokdamisoli</name>
    <dbReference type="NCBI Taxonomy" id="1804624"/>
    <lineage>
        <taxon>Bacteria</taxon>
        <taxon>Bacillati</taxon>
        <taxon>Actinomycetota</taxon>
        <taxon>Actinomycetes</taxon>
        <taxon>Propionibacteriales</taxon>
        <taxon>Nocardioidaceae</taxon>
        <taxon>Nocardioides</taxon>
    </lineage>
</organism>
<reference evidence="1 2" key="1">
    <citation type="submission" date="2018-11" db="EMBL/GenBank/DDBJ databases">
        <title>Complete genome sequence of Nocardioides baekrokdamisoli strain KCTC 39748.</title>
        <authorList>
            <person name="Kang S.W."/>
            <person name="Lee K.C."/>
            <person name="Kim K.K."/>
            <person name="Kim J.S."/>
            <person name="Kim D.S."/>
            <person name="Ko S.H."/>
            <person name="Yang S.H."/>
            <person name="Shin Y.K."/>
            <person name="Lee J.S."/>
        </authorList>
    </citation>
    <scope>NUCLEOTIDE SEQUENCE [LARGE SCALE GENOMIC DNA]</scope>
    <source>
        <strain evidence="1 2">KCTC 39748</strain>
    </source>
</reference>
<sequence>MTWTTHHNRGHVLREIEAVTAERGDGLLPMDLDGVSAVFDDEMDILAALQLRWYTRLAGMIERELFDAGDANLEAAVIHAWHLTYDELPGVRAVLDHYNANPTNDVMRQALATGRLKEHHLIALMAGLGGYGHELSIAVGGRLEKRARETYISALHVAEVQERTSILDRVRALVA</sequence>
<name>A0A3G9IEB7_9ACTN</name>
<evidence type="ECO:0000313" key="1">
    <source>
        <dbReference type="EMBL" id="BBH16686.1"/>
    </source>
</evidence>
<protein>
    <submittedName>
        <fullName evidence="1">Uncharacterized protein</fullName>
    </submittedName>
</protein>
<dbReference type="EMBL" id="AP019307">
    <property type="protein sequence ID" value="BBH16686.1"/>
    <property type="molecule type" value="Genomic_DNA"/>
</dbReference>
<dbReference type="KEGG" id="nbe:Back2_09730"/>
<dbReference type="RefSeq" id="WP_125567271.1">
    <property type="nucleotide sequence ID" value="NZ_AP019307.1"/>
</dbReference>
<keyword evidence="2" id="KW-1185">Reference proteome</keyword>
<dbReference type="OrthoDB" id="3773711at2"/>
<dbReference type="AlphaFoldDB" id="A0A3G9IEB7"/>
<dbReference type="Proteomes" id="UP000271573">
    <property type="component" value="Chromosome"/>
</dbReference>
<gene>
    <name evidence="1" type="ORF">Back2_09730</name>
</gene>
<accession>A0A3G9IEB7</accession>
<proteinExistence type="predicted"/>